<feature type="compositionally biased region" description="Low complexity" evidence="1">
    <location>
        <begin position="139"/>
        <end position="159"/>
    </location>
</feature>
<dbReference type="InterPro" id="IPR003593">
    <property type="entry name" value="AAA+_ATPase"/>
</dbReference>
<dbReference type="OrthoDB" id="9783370at2"/>
<organism evidence="3 4">
    <name type="scientific">Kitasatospora phosalacinea</name>
    <dbReference type="NCBI Taxonomy" id="2065"/>
    <lineage>
        <taxon>Bacteria</taxon>
        <taxon>Bacillati</taxon>
        <taxon>Actinomycetota</taxon>
        <taxon>Actinomycetes</taxon>
        <taxon>Kitasatosporales</taxon>
        <taxon>Streptomycetaceae</taxon>
        <taxon>Kitasatospora</taxon>
    </lineage>
</organism>
<dbReference type="SUPFAM" id="SSF52540">
    <property type="entry name" value="P-loop containing nucleoside triphosphate hydrolases"/>
    <property type="match status" value="1"/>
</dbReference>
<evidence type="ECO:0000313" key="3">
    <source>
        <dbReference type="EMBL" id="GLW58453.1"/>
    </source>
</evidence>
<accession>A0A9W6USC7</accession>
<sequence>MTLWRIYQGVDEPHDRIADLPPPPPWREFDGGADGALARVDRDAVGGGRRRLPRRAAYRADERTVDAVNTALYLRRPLLVSGDPGVGKSTLADAVARELRLGPVLRWSVNSRTTLRDGLYRYDSLGRLEDAGLARHHPPAGALAGAPVPGTPAAATSDPGAPPPAPSAPFADLGRYVSLGPLGTALAPYALPRVLLIDEIDKGDLDLPNDLLDVFEEGGFEIPELTRAADQQPTVAVRPHDGGAAVSVTRGSVQCRAFPFVILTSNGEREFPPAFLRRCIRLHLPSAHQDGERLRAIVEAHLPGAGAAAEAAVGAFLARAATGELSTDQLLNAVYLLSPSGGAAGADRERLVDLVMQHLNDSAPGRP</sequence>
<protein>
    <submittedName>
        <fullName evidence="3">ATPase AAA</fullName>
    </submittedName>
</protein>
<dbReference type="RefSeq" id="WP_033253341.1">
    <property type="nucleotide sequence ID" value="NZ_BSRX01000052.1"/>
</dbReference>
<evidence type="ECO:0000256" key="1">
    <source>
        <dbReference type="SAM" id="MobiDB-lite"/>
    </source>
</evidence>
<comment type="caution">
    <text evidence="3">The sequence shown here is derived from an EMBL/GenBank/DDBJ whole genome shotgun (WGS) entry which is preliminary data.</text>
</comment>
<feature type="domain" description="AAA+ ATPase" evidence="2">
    <location>
        <begin position="74"/>
        <end position="290"/>
    </location>
</feature>
<feature type="region of interest" description="Disordered" evidence="1">
    <location>
        <begin position="136"/>
        <end position="166"/>
    </location>
</feature>
<dbReference type="InterPro" id="IPR027417">
    <property type="entry name" value="P-loop_NTPase"/>
</dbReference>
<name>A0A9W6USC7_9ACTN</name>
<dbReference type="AlphaFoldDB" id="A0A9W6USC7"/>
<evidence type="ECO:0000313" key="4">
    <source>
        <dbReference type="Proteomes" id="UP001165143"/>
    </source>
</evidence>
<dbReference type="SMART" id="SM00382">
    <property type="entry name" value="AAA"/>
    <property type="match status" value="1"/>
</dbReference>
<gene>
    <name evidence="3" type="ORF">Kpho01_64640</name>
</gene>
<proteinExistence type="predicted"/>
<dbReference type="Proteomes" id="UP001165143">
    <property type="component" value="Unassembled WGS sequence"/>
</dbReference>
<dbReference type="EMBL" id="BSRX01000052">
    <property type="protein sequence ID" value="GLW58453.1"/>
    <property type="molecule type" value="Genomic_DNA"/>
</dbReference>
<evidence type="ECO:0000259" key="2">
    <source>
        <dbReference type="SMART" id="SM00382"/>
    </source>
</evidence>
<reference evidence="3" key="1">
    <citation type="submission" date="2023-02" db="EMBL/GenBank/DDBJ databases">
        <title>Kitasatospora phosalacinea NBRC 14362.</title>
        <authorList>
            <person name="Ichikawa N."/>
            <person name="Sato H."/>
            <person name="Tonouchi N."/>
        </authorList>
    </citation>
    <scope>NUCLEOTIDE SEQUENCE</scope>
    <source>
        <strain evidence="3">NBRC 14362</strain>
    </source>
</reference>
<dbReference type="Gene3D" id="3.40.50.300">
    <property type="entry name" value="P-loop containing nucleotide triphosphate hydrolases"/>
    <property type="match status" value="1"/>
</dbReference>